<proteinExistence type="predicted"/>
<dbReference type="OrthoDB" id="2273115at2"/>
<sequence length="276" mass="29990">MLLVVMIHPMDVKGWYEVADQVWFRRYDYGDENVGLIGSDAGLLVVDTRATEIHAEELVADIRHLSNKPIVGVVNTHGHWDHVFGNAVFDDVPIWGHRSCPGFMAATAEVMRQRLMTTDPFKAMAAALGAVRITPPTRLVDTEEVVSVGGRDVRLHHLGRGHTGGDLIVEIPDCSVAFVGDLVKENGPPGYRDSYPMEWPQTMQRVIGLVDGPIVPGHGDVIDRSFVESFTDRLGAVAQLVLAVISGALSPDQAAAQSPVHPRAFHQALDRAAAAD</sequence>
<dbReference type="AlphaFoldDB" id="A0A4R0JKL9"/>
<dbReference type="InterPro" id="IPR001279">
    <property type="entry name" value="Metallo-B-lactamas"/>
</dbReference>
<dbReference type="SMART" id="SM00849">
    <property type="entry name" value="Lactamase_B"/>
    <property type="match status" value="1"/>
</dbReference>
<dbReference type="Pfam" id="PF00753">
    <property type="entry name" value="Lactamase_B"/>
    <property type="match status" value="1"/>
</dbReference>
<gene>
    <name evidence="2" type="ORF">E0H73_44070</name>
</gene>
<accession>A0A4R0JKL9</accession>
<reference evidence="2 3" key="1">
    <citation type="submission" date="2019-02" db="EMBL/GenBank/DDBJ databases">
        <title>Kribbella capetownensis sp. nov. and Kribbella speibonae sp. nov., isolated from soil.</title>
        <authorList>
            <person name="Curtis S.M."/>
            <person name="Norton I."/>
            <person name="Everest G.J."/>
            <person name="Meyers P.R."/>
        </authorList>
    </citation>
    <scope>NUCLEOTIDE SEQUENCE [LARGE SCALE GENOMIC DNA]</scope>
    <source>
        <strain evidence="2 3">NRRL B-24813</strain>
    </source>
</reference>
<dbReference type="EMBL" id="SJKB01000033">
    <property type="protein sequence ID" value="TCC46324.1"/>
    <property type="molecule type" value="Genomic_DNA"/>
</dbReference>
<dbReference type="Proteomes" id="UP000291144">
    <property type="component" value="Unassembled WGS sequence"/>
</dbReference>
<dbReference type="SUPFAM" id="SSF56281">
    <property type="entry name" value="Metallo-hydrolase/oxidoreductase"/>
    <property type="match status" value="1"/>
</dbReference>
<evidence type="ECO:0000313" key="2">
    <source>
        <dbReference type="EMBL" id="TCC46324.1"/>
    </source>
</evidence>
<keyword evidence="2" id="KW-0378">Hydrolase</keyword>
<dbReference type="GO" id="GO:0016787">
    <property type="term" value="F:hydrolase activity"/>
    <property type="evidence" value="ECO:0007669"/>
    <property type="project" value="UniProtKB-KW"/>
</dbReference>
<protein>
    <submittedName>
        <fullName evidence="2">MBL fold metallo-hydrolase</fullName>
    </submittedName>
</protein>
<dbReference type="InterPro" id="IPR036866">
    <property type="entry name" value="RibonucZ/Hydroxyglut_hydro"/>
</dbReference>
<dbReference type="CDD" id="cd16282">
    <property type="entry name" value="metallo-hydrolase-like_MBL-fold"/>
    <property type="match status" value="1"/>
</dbReference>
<feature type="domain" description="Metallo-beta-lactamase" evidence="1">
    <location>
        <begin position="31"/>
        <end position="218"/>
    </location>
</feature>
<dbReference type="InterPro" id="IPR050855">
    <property type="entry name" value="NDM-1-like"/>
</dbReference>
<name>A0A4R0JKL9_9ACTN</name>
<keyword evidence="3" id="KW-1185">Reference proteome</keyword>
<evidence type="ECO:0000259" key="1">
    <source>
        <dbReference type="SMART" id="SM00849"/>
    </source>
</evidence>
<dbReference type="PANTHER" id="PTHR42951:SF4">
    <property type="entry name" value="ACYL-COENZYME A THIOESTERASE MBLAC2"/>
    <property type="match status" value="1"/>
</dbReference>
<comment type="caution">
    <text evidence="2">The sequence shown here is derived from an EMBL/GenBank/DDBJ whole genome shotgun (WGS) entry which is preliminary data.</text>
</comment>
<dbReference type="Gene3D" id="3.60.15.10">
    <property type="entry name" value="Ribonuclease Z/Hydroxyacylglutathione hydrolase-like"/>
    <property type="match status" value="1"/>
</dbReference>
<organism evidence="2 3">
    <name type="scientific">Kribbella pittospori</name>
    <dbReference type="NCBI Taxonomy" id="722689"/>
    <lineage>
        <taxon>Bacteria</taxon>
        <taxon>Bacillati</taxon>
        <taxon>Actinomycetota</taxon>
        <taxon>Actinomycetes</taxon>
        <taxon>Propionibacteriales</taxon>
        <taxon>Kribbellaceae</taxon>
        <taxon>Kribbella</taxon>
    </lineage>
</organism>
<evidence type="ECO:0000313" key="3">
    <source>
        <dbReference type="Proteomes" id="UP000291144"/>
    </source>
</evidence>
<dbReference type="PANTHER" id="PTHR42951">
    <property type="entry name" value="METALLO-BETA-LACTAMASE DOMAIN-CONTAINING"/>
    <property type="match status" value="1"/>
</dbReference>